<evidence type="ECO:0000313" key="6">
    <source>
        <dbReference type="EMBL" id="TXF98383.1"/>
    </source>
</evidence>
<dbReference type="PANTHER" id="PTHR22912:SF224">
    <property type="entry name" value="DIHYDROLIPOYL DEHYDROGENASE"/>
    <property type="match status" value="1"/>
</dbReference>
<evidence type="ECO:0000256" key="4">
    <source>
        <dbReference type="ARBA" id="ARBA00023027"/>
    </source>
</evidence>
<reference evidence="6 7" key="1">
    <citation type="submission" date="2019-08" db="EMBL/GenBank/DDBJ databases">
        <title>Massilia golmudensis sp. nov., isolated from sand in the Qinghai-Tibetan Plateau.</title>
        <authorList>
            <person name="Zhang B."/>
        </authorList>
    </citation>
    <scope>NUCLEOTIDE SEQUENCE [LARGE SCALE GENOMIC DNA]</scope>
    <source>
        <strain evidence="6 7">GEM5</strain>
    </source>
</reference>
<dbReference type="GO" id="GO:0005737">
    <property type="term" value="C:cytoplasm"/>
    <property type="evidence" value="ECO:0007669"/>
    <property type="project" value="UniProtKB-SubCell"/>
</dbReference>
<evidence type="ECO:0000313" key="7">
    <source>
        <dbReference type="Proteomes" id="UP000321413"/>
    </source>
</evidence>
<keyword evidence="4" id="KW-0520">NAD</keyword>
<keyword evidence="3" id="KW-0963">Cytoplasm</keyword>
<dbReference type="Gene3D" id="3.30.390.30">
    <property type="match status" value="1"/>
</dbReference>
<comment type="caution">
    <text evidence="6">The sequence shown here is derived from an EMBL/GenBank/DDBJ whole genome shotgun (WGS) entry which is preliminary data.</text>
</comment>
<dbReference type="EMBL" id="VPFD01000018">
    <property type="protein sequence ID" value="TXF98383.1"/>
    <property type="molecule type" value="Genomic_DNA"/>
</dbReference>
<comment type="subcellular location">
    <subcellularLocation>
        <location evidence="1">Cytoplasm</location>
    </subcellularLocation>
</comment>
<dbReference type="SUPFAM" id="SSF55424">
    <property type="entry name" value="FAD/NAD-linked reductases, dimerisation (C-terminal) domain"/>
    <property type="match status" value="1"/>
</dbReference>
<keyword evidence="7" id="KW-1185">Reference proteome</keyword>
<evidence type="ECO:0000259" key="5">
    <source>
        <dbReference type="Pfam" id="PF02852"/>
    </source>
</evidence>
<evidence type="ECO:0000256" key="3">
    <source>
        <dbReference type="ARBA" id="ARBA00022490"/>
    </source>
</evidence>
<dbReference type="PRINTS" id="PR00411">
    <property type="entry name" value="PNDRDTASEI"/>
</dbReference>
<dbReference type="AlphaFoldDB" id="A0A5C7FUJ1"/>
<protein>
    <recommendedName>
        <fullName evidence="5">Pyridine nucleotide-disulphide oxidoreductase dimerisation domain-containing protein</fullName>
    </recommendedName>
</protein>
<proteinExistence type="inferred from homology"/>
<dbReference type="InterPro" id="IPR050151">
    <property type="entry name" value="Class-I_Pyr_Nuc-Dis_Oxidored"/>
</dbReference>
<name>A0A5C7FUJ1_9BURK</name>
<dbReference type="Proteomes" id="UP000321413">
    <property type="component" value="Unassembled WGS sequence"/>
</dbReference>
<dbReference type="GO" id="GO:0006103">
    <property type="term" value="P:2-oxoglutarate metabolic process"/>
    <property type="evidence" value="ECO:0007669"/>
    <property type="project" value="TreeGrafter"/>
</dbReference>
<dbReference type="InterPro" id="IPR004099">
    <property type="entry name" value="Pyr_nucl-diS_OxRdtase_dimer"/>
</dbReference>
<organism evidence="6 7">
    <name type="scientific">Massilia arenae</name>
    <dbReference type="NCBI Taxonomy" id="2603288"/>
    <lineage>
        <taxon>Bacteria</taxon>
        <taxon>Pseudomonadati</taxon>
        <taxon>Pseudomonadota</taxon>
        <taxon>Betaproteobacteria</taxon>
        <taxon>Burkholderiales</taxon>
        <taxon>Oxalobacteraceae</taxon>
        <taxon>Telluria group</taxon>
        <taxon>Massilia</taxon>
    </lineage>
</organism>
<dbReference type="GO" id="GO:0050660">
    <property type="term" value="F:flavin adenine dinucleotide binding"/>
    <property type="evidence" value="ECO:0007669"/>
    <property type="project" value="TreeGrafter"/>
</dbReference>
<evidence type="ECO:0000256" key="1">
    <source>
        <dbReference type="ARBA" id="ARBA00004496"/>
    </source>
</evidence>
<dbReference type="InterPro" id="IPR016156">
    <property type="entry name" value="FAD/NAD-linked_Rdtase_dimer_sf"/>
</dbReference>
<accession>A0A5C7FUJ1</accession>
<sequence>MYRRHPRRTTRLARCLHRALGHGDAQGFVKVVADAQSDLVLGVHIVSSLASEMIGEAAMALEFSAPSEDIARICHAHPTLYEATREAELAVDKRALNL</sequence>
<dbReference type="GO" id="GO:0004148">
    <property type="term" value="F:dihydrolipoyl dehydrogenase (NADH) activity"/>
    <property type="evidence" value="ECO:0007669"/>
    <property type="project" value="TreeGrafter"/>
</dbReference>
<dbReference type="PANTHER" id="PTHR22912">
    <property type="entry name" value="DISULFIDE OXIDOREDUCTASE"/>
    <property type="match status" value="1"/>
</dbReference>
<comment type="similarity">
    <text evidence="2">Belongs to the class-I pyridine nucleotide-disulfide oxidoreductase family.</text>
</comment>
<gene>
    <name evidence="6" type="ORF">FVD38_17075</name>
</gene>
<evidence type="ECO:0000256" key="2">
    <source>
        <dbReference type="ARBA" id="ARBA00007532"/>
    </source>
</evidence>
<dbReference type="Pfam" id="PF02852">
    <property type="entry name" value="Pyr_redox_dim"/>
    <property type="match status" value="1"/>
</dbReference>
<feature type="domain" description="Pyridine nucleotide-disulphide oxidoreductase dimerisation" evidence="5">
    <location>
        <begin position="16"/>
        <end position="87"/>
    </location>
</feature>